<proteinExistence type="predicted"/>
<dbReference type="AlphaFoldDB" id="A0A0R2QC22"/>
<sequence>MATGVYIDGLNLYYGALRGTPFRWLDLEKFSQSLFPRDEISIIRYFTAMVNSRDHNDGSQSRQSIYLRAVRTNPKIEVHLGHFNSTTRWKAFSNSDVHPATLIRPDLQPEDTFKEMWTDATSRFHGRTPLAYVRLEQEKGTDVNLASHLVNDSVLGLCDKLLVVSNDSDLAGAIKVARQSVPTIGILNPQGNMTSPFLKKSASFELHLRSDILEKCQMNQTVIDQNGREISRPKLWR</sequence>
<name>A0A0R2QC22_9ACTN</name>
<dbReference type="CDD" id="cd18722">
    <property type="entry name" value="PIN_NicB-like"/>
    <property type="match status" value="1"/>
</dbReference>
<organism evidence="1 2">
    <name type="scientific">Acidimicrobiia bacterium BACL6 MAG-120924-bin43</name>
    <dbReference type="NCBI Taxonomy" id="1655583"/>
    <lineage>
        <taxon>Bacteria</taxon>
        <taxon>Bacillati</taxon>
        <taxon>Actinomycetota</taxon>
        <taxon>Acidimicrobiia</taxon>
        <taxon>acIV cluster</taxon>
    </lineage>
</organism>
<gene>
    <name evidence="1" type="ORF">ABR75_03030</name>
</gene>
<accession>A0A0R2QC22</accession>
<evidence type="ECO:0000313" key="1">
    <source>
        <dbReference type="EMBL" id="KRO47628.1"/>
    </source>
</evidence>
<comment type="caution">
    <text evidence="1">The sequence shown here is derived from an EMBL/GenBank/DDBJ whole genome shotgun (WGS) entry which is preliminary data.</text>
</comment>
<evidence type="ECO:0000313" key="2">
    <source>
        <dbReference type="Proteomes" id="UP000051017"/>
    </source>
</evidence>
<reference evidence="1 2" key="1">
    <citation type="submission" date="2015-10" db="EMBL/GenBank/DDBJ databases">
        <title>Metagenome-Assembled Genomes uncover a global brackish microbiome.</title>
        <authorList>
            <person name="Hugerth L.W."/>
            <person name="Larsson J."/>
            <person name="Alneberg J."/>
            <person name="Lindh M.V."/>
            <person name="Legrand C."/>
            <person name="Pinhassi J."/>
            <person name="Andersson A.F."/>
        </authorList>
    </citation>
    <scope>NUCLEOTIDE SEQUENCE [LARGE SCALE GENOMIC DNA]</scope>
    <source>
        <strain evidence="1">BACL6 MAG-120924-bin43</strain>
    </source>
</reference>
<evidence type="ECO:0008006" key="3">
    <source>
        <dbReference type="Google" id="ProtNLM"/>
    </source>
</evidence>
<dbReference type="Proteomes" id="UP000051017">
    <property type="component" value="Unassembled WGS sequence"/>
</dbReference>
<dbReference type="EMBL" id="LIBJ01000143">
    <property type="protein sequence ID" value="KRO47628.1"/>
    <property type="molecule type" value="Genomic_DNA"/>
</dbReference>
<dbReference type="Gene3D" id="3.40.50.1010">
    <property type="entry name" value="5'-nuclease"/>
    <property type="match status" value="1"/>
</dbReference>
<protein>
    <recommendedName>
        <fullName evidence="3">NYN domain-containing protein</fullName>
    </recommendedName>
</protein>